<dbReference type="EMBL" id="CP121252">
    <property type="protein sequence ID" value="WFP17369.1"/>
    <property type="molecule type" value="Genomic_DNA"/>
</dbReference>
<dbReference type="RefSeq" id="WP_278158799.1">
    <property type="nucleotide sequence ID" value="NZ_CP121252.1"/>
</dbReference>
<evidence type="ECO:0000256" key="5">
    <source>
        <dbReference type="ARBA" id="ARBA00022692"/>
    </source>
</evidence>
<feature type="transmembrane region" description="Helical" evidence="9">
    <location>
        <begin position="292"/>
        <end position="316"/>
    </location>
</feature>
<feature type="transmembrane region" description="Helical" evidence="9">
    <location>
        <begin position="237"/>
        <end position="258"/>
    </location>
</feature>
<feature type="region of interest" description="Disordered" evidence="8">
    <location>
        <begin position="404"/>
        <end position="445"/>
    </location>
</feature>
<feature type="transmembrane region" description="Helical" evidence="9">
    <location>
        <begin position="37"/>
        <end position="63"/>
    </location>
</feature>
<comment type="similarity">
    <text evidence="2">Belongs to the autoinducer-2 exporter (AI-2E) (TC 2.A.86) family.</text>
</comment>
<evidence type="ECO:0000256" key="2">
    <source>
        <dbReference type="ARBA" id="ARBA00009773"/>
    </source>
</evidence>
<feature type="transmembrane region" description="Helical" evidence="9">
    <location>
        <begin position="264"/>
        <end position="285"/>
    </location>
</feature>
<gene>
    <name evidence="10" type="ORF">P8192_04465</name>
</gene>
<comment type="subcellular location">
    <subcellularLocation>
        <location evidence="1">Cell membrane</location>
        <topology evidence="1">Multi-pass membrane protein</topology>
    </subcellularLocation>
</comment>
<dbReference type="PANTHER" id="PTHR21716">
    <property type="entry name" value="TRANSMEMBRANE PROTEIN"/>
    <property type="match status" value="1"/>
</dbReference>
<keyword evidence="7 9" id="KW-0472">Membrane</keyword>
<feature type="transmembrane region" description="Helical" evidence="9">
    <location>
        <begin position="336"/>
        <end position="363"/>
    </location>
</feature>
<reference evidence="10 11" key="1">
    <citation type="submission" date="2023-04" db="EMBL/GenBank/DDBJ databases">
        <title>Funneling lignin-derived compounds into biodiesel using alkali-halophilic Citricoccus sp. P2.</title>
        <authorList>
            <person name="Luo C.-B."/>
        </authorList>
    </citation>
    <scope>NUCLEOTIDE SEQUENCE [LARGE SCALE GENOMIC DNA]</scope>
    <source>
        <strain evidence="10 11">P2</strain>
    </source>
</reference>
<dbReference type="InterPro" id="IPR002549">
    <property type="entry name" value="AI-2E-like"/>
</dbReference>
<evidence type="ECO:0000256" key="9">
    <source>
        <dbReference type="SAM" id="Phobius"/>
    </source>
</evidence>
<evidence type="ECO:0000313" key="10">
    <source>
        <dbReference type="EMBL" id="WFP17369.1"/>
    </source>
</evidence>
<keyword evidence="11" id="KW-1185">Reference proteome</keyword>
<feature type="transmembrane region" description="Helical" evidence="9">
    <location>
        <begin position="187"/>
        <end position="216"/>
    </location>
</feature>
<evidence type="ECO:0000256" key="1">
    <source>
        <dbReference type="ARBA" id="ARBA00004651"/>
    </source>
</evidence>
<proteinExistence type="inferred from homology"/>
<sequence length="445" mass="47030">MNTAGEPAADGGRVYVDDEAPLTDDEVKSRVAADVPYGLTVAAAWSWRVLLVLIMAGAAVWLFSHVSILVIPLLIAALLATLLHPIHMFLIRCKIPAVVSALLCILMLIGIVVGLITLAGQQLVVVFSDMSGRVVEGVNGLIAWVQTLGITTDQWTSVLDDLFNAARNNSQAILSGALGFGTTAGNIAAGMVMALFALVFFLLDGNRIWLFLLNFVPRRHRRAIDGAGRAGWTSLGSYVRIQIFVAFVDAVGIGFGAYLLGVPLAMPLGVLVFLGSFIPIVGAVLTGAVAVLLALVANGLVNALLMLLVVLAVQQLESNVLQPLVMGKAVSLHPLAVFLAVAAGTSVLGLVGAVFAVPVLAFANSAVRYVSSRPWERNDTGENSTETTFKERAAALEDRLLPQLRQVRKRGQRSDSTTDAETNTDDAGTDVTGDTSSHPSSKERS</sequence>
<dbReference type="Proteomes" id="UP001219037">
    <property type="component" value="Chromosome"/>
</dbReference>
<evidence type="ECO:0000256" key="8">
    <source>
        <dbReference type="SAM" id="MobiDB-lite"/>
    </source>
</evidence>
<evidence type="ECO:0000256" key="4">
    <source>
        <dbReference type="ARBA" id="ARBA00022475"/>
    </source>
</evidence>
<keyword evidence="6 9" id="KW-1133">Transmembrane helix</keyword>
<evidence type="ECO:0000256" key="7">
    <source>
        <dbReference type="ARBA" id="ARBA00023136"/>
    </source>
</evidence>
<accession>A0ABY8H972</accession>
<feature type="transmembrane region" description="Helical" evidence="9">
    <location>
        <begin position="69"/>
        <end position="90"/>
    </location>
</feature>
<keyword evidence="4" id="KW-1003">Cell membrane</keyword>
<dbReference type="PANTHER" id="PTHR21716:SF53">
    <property type="entry name" value="PERMEASE PERM-RELATED"/>
    <property type="match status" value="1"/>
</dbReference>
<name>A0ABY8H972_9MICC</name>
<organism evidence="10 11">
    <name type="scientific">Citricoccus muralis</name>
    <dbReference type="NCBI Taxonomy" id="169134"/>
    <lineage>
        <taxon>Bacteria</taxon>
        <taxon>Bacillati</taxon>
        <taxon>Actinomycetota</taxon>
        <taxon>Actinomycetes</taxon>
        <taxon>Micrococcales</taxon>
        <taxon>Micrococcaceae</taxon>
        <taxon>Citricoccus</taxon>
    </lineage>
</organism>
<protein>
    <submittedName>
        <fullName evidence="10">AI-2E family transporter</fullName>
    </submittedName>
</protein>
<keyword evidence="3" id="KW-0813">Transport</keyword>
<evidence type="ECO:0000256" key="6">
    <source>
        <dbReference type="ARBA" id="ARBA00022989"/>
    </source>
</evidence>
<dbReference type="Pfam" id="PF01594">
    <property type="entry name" value="AI-2E_transport"/>
    <property type="match status" value="1"/>
</dbReference>
<evidence type="ECO:0000313" key="11">
    <source>
        <dbReference type="Proteomes" id="UP001219037"/>
    </source>
</evidence>
<keyword evidence="5 9" id="KW-0812">Transmembrane</keyword>
<feature type="transmembrane region" description="Helical" evidence="9">
    <location>
        <begin position="97"/>
        <end position="120"/>
    </location>
</feature>
<evidence type="ECO:0000256" key="3">
    <source>
        <dbReference type="ARBA" id="ARBA00022448"/>
    </source>
</evidence>